<organism evidence="2 3">
    <name type="scientific">Lacibacter luteus</name>
    <dbReference type="NCBI Taxonomy" id="2508719"/>
    <lineage>
        <taxon>Bacteria</taxon>
        <taxon>Pseudomonadati</taxon>
        <taxon>Bacteroidota</taxon>
        <taxon>Chitinophagia</taxon>
        <taxon>Chitinophagales</taxon>
        <taxon>Chitinophagaceae</taxon>
        <taxon>Lacibacter</taxon>
    </lineage>
</organism>
<dbReference type="EMBL" id="SDHW01000003">
    <property type="protein sequence ID" value="RXK60044.1"/>
    <property type="molecule type" value="Genomic_DNA"/>
</dbReference>
<dbReference type="CDD" id="cd00093">
    <property type="entry name" value="HTH_XRE"/>
    <property type="match status" value="1"/>
</dbReference>
<dbReference type="SMART" id="SM00530">
    <property type="entry name" value="HTH_XRE"/>
    <property type="match status" value="1"/>
</dbReference>
<sequence length="94" mass="10875">MENSRYPNKLKLFRTCFGYSQKKVVTMLGLTDTSILSRWEHGLTTPRLDHVFLLARMYHSTPHELFDCLWEAAGNEHSLSGQFDHSNSQQSFSP</sequence>
<dbReference type="PROSITE" id="PS50943">
    <property type="entry name" value="HTH_CROC1"/>
    <property type="match status" value="1"/>
</dbReference>
<evidence type="ECO:0000259" key="1">
    <source>
        <dbReference type="PROSITE" id="PS50943"/>
    </source>
</evidence>
<dbReference type="RefSeq" id="WP_129131418.1">
    <property type="nucleotide sequence ID" value="NZ_SDHW01000003.1"/>
</dbReference>
<evidence type="ECO:0000313" key="3">
    <source>
        <dbReference type="Proteomes" id="UP000290204"/>
    </source>
</evidence>
<dbReference type="SUPFAM" id="SSF47413">
    <property type="entry name" value="lambda repressor-like DNA-binding domains"/>
    <property type="match status" value="1"/>
</dbReference>
<accession>A0A4Q1CIW4</accession>
<dbReference type="AlphaFoldDB" id="A0A4Q1CIW4"/>
<comment type="caution">
    <text evidence="2">The sequence shown here is derived from an EMBL/GenBank/DDBJ whole genome shotgun (WGS) entry which is preliminary data.</text>
</comment>
<name>A0A4Q1CIW4_9BACT</name>
<reference evidence="2 3" key="1">
    <citation type="submission" date="2019-01" db="EMBL/GenBank/DDBJ databases">
        <title>Lacibacter sp. strain TTM-7.</title>
        <authorList>
            <person name="Chen W.-M."/>
        </authorList>
    </citation>
    <scope>NUCLEOTIDE SEQUENCE [LARGE SCALE GENOMIC DNA]</scope>
    <source>
        <strain evidence="2 3">TTM-7</strain>
    </source>
</reference>
<dbReference type="InterPro" id="IPR010982">
    <property type="entry name" value="Lambda_DNA-bd_dom_sf"/>
</dbReference>
<dbReference type="Gene3D" id="1.10.260.40">
    <property type="entry name" value="lambda repressor-like DNA-binding domains"/>
    <property type="match status" value="1"/>
</dbReference>
<proteinExistence type="predicted"/>
<evidence type="ECO:0000313" key="2">
    <source>
        <dbReference type="EMBL" id="RXK60044.1"/>
    </source>
</evidence>
<dbReference type="Pfam" id="PF01381">
    <property type="entry name" value="HTH_3"/>
    <property type="match status" value="1"/>
</dbReference>
<gene>
    <name evidence="2" type="ORF">ESA94_13435</name>
</gene>
<feature type="domain" description="HTH cro/C1-type" evidence="1">
    <location>
        <begin position="10"/>
        <end position="65"/>
    </location>
</feature>
<dbReference type="InterPro" id="IPR001387">
    <property type="entry name" value="Cro/C1-type_HTH"/>
</dbReference>
<keyword evidence="3" id="KW-1185">Reference proteome</keyword>
<dbReference type="Proteomes" id="UP000290204">
    <property type="component" value="Unassembled WGS sequence"/>
</dbReference>
<dbReference type="OrthoDB" id="800066at2"/>
<dbReference type="GO" id="GO:0003677">
    <property type="term" value="F:DNA binding"/>
    <property type="evidence" value="ECO:0007669"/>
    <property type="project" value="InterPro"/>
</dbReference>
<protein>
    <submittedName>
        <fullName evidence="2">XRE family transcriptional regulator</fullName>
    </submittedName>
</protein>